<evidence type="ECO:0000313" key="1">
    <source>
        <dbReference type="EMBL" id="KKM87313.1"/>
    </source>
</evidence>
<reference evidence="1" key="1">
    <citation type="journal article" date="2015" name="Nature">
        <title>Complex archaea that bridge the gap between prokaryotes and eukaryotes.</title>
        <authorList>
            <person name="Spang A."/>
            <person name="Saw J.H."/>
            <person name="Jorgensen S.L."/>
            <person name="Zaremba-Niedzwiedzka K."/>
            <person name="Martijn J."/>
            <person name="Lind A.E."/>
            <person name="van Eijk R."/>
            <person name="Schleper C."/>
            <person name="Guy L."/>
            <person name="Ettema T.J."/>
        </authorList>
    </citation>
    <scope>NUCLEOTIDE SEQUENCE</scope>
</reference>
<name>A0A0F9L068_9ZZZZ</name>
<gene>
    <name evidence="1" type="ORF">LCGC14_1270110</name>
</gene>
<comment type="caution">
    <text evidence="1">The sequence shown here is derived from an EMBL/GenBank/DDBJ whole genome shotgun (WGS) entry which is preliminary data.</text>
</comment>
<organism evidence="1">
    <name type="scientific">marine sediment metagenome</name>
    <dbReference type="NCBI Taxonomy" id="412755"/>
    <lineage>
        <taxon>unclassified sequences</taxon>
        <taxon>metagenomes</taxon>
        <taxon>ecological metagenomes</taxon>
    </lineage>
</organism>
<feature type="non-terminal residue" evidence="1">
    <location>
        <position position="1"/>
    </location>
</feature>
<dbReference type="AlphaFoldDB" id="A0A0F9L068"/>
<proteinExistence type="predicted"/>
<protein>
    <submittedName>
        <fullName evidence="1">Uncharacterized protein</fullName>
    </submittedName>
</protein>
<sequence length="162" mass="18364">EHELDPISGDPTPDAGEIETAKHRVLELGEKHNIPPAAYKAAAAIIAQRKEFGEDLWPRIVRRHDTHQAMAINHFPSAQEEHEAESVGERAAKQYFQDLDQGNLTRKKKIRYDEDDAVTWLERWTGVERAQLTAAHFIHGRNRAESILTTAVRSWGAKEVKA</sequence>
<accession>A0A0F9L068</accession>
<dbReference type="EMBL" id="LAZR01007119">
    <property type="protein sequence ID" value="KKM87313.1"/>
    <property type="molecule type" value="Genomic_DNA"/>
</dbReference>